<name>A0A2Z2M7M9_THEGO</name>
<keyword evidence="2" id="KW-1185">Reference proteome</keyword>
<organism evidence="1 2">
    <name type="scientific">Thermococcus gorgonarius</name>
    <dbReference type="NCBI Taxonomy" id="71997"/>
    <lineage>
        <taxon>Archaea</taxon>
        <taxon>Methanobacteriati</taxon>
        <taxon>Methanobacteriota</taxon>
        <taxon>Thermococci</taxon>
        <taxon>Thermococcales</taxon>
        <taxon>Thermococcaceae</taxon>
        <taxon>Thermococcus</taxon>
    </lineage>
</organism>
<dbReference type="EMBL" id="CP014855">
    <property type="protein sequence ID" value="ASJ01303.1"/>
    <property type="molecule type" value="Genomic_DNA"/>
</dbReference>
<protein>
    <submittedName>
        <fullName evidence="1">Uncharacterized protein</fullName>
    </submittedName>
</protein>
<sequence length="102" mass="11860">MLNLDEAEEILEKMKLRFLIQEKAKIVGAEVLDSVAILRGDRLLVLLLFDKRPKTVKFRNSDVEFWLVWRSGKKVYAQNVKDEEVIPLEVGEVDAFIDLMLQ</sequence>
<evidence type="ECO:0000313" key="1">
    <source>
        <dbReference type="EMBL" id="ASJ01303.1"/>
    </source>
</evidence>
<dbReference type="GeneID" id="33332352"/>
<proteinExistence type="predicted"/>
<dbReference type="Proteomes" id="UP000250134">
    <property type="component" value="Chromosome"/>
</dbReference>
<gene>
    <name evidence="1" type="ORF">A3K92_07320</name>
</gene>
<accession>A0A2Z2M7M9</accession>
<dbReference type="AlphaFoldDB" id="A0A2Z2M7M9"/>
<dbReference type="OrthoDB" id="101794at2157"/>
<evidence type="ECO:0000313" key="2">
    <source>
        <dbReference type="Proteomes" id="UP000250134"/>
    </source>
</evidence>
<dbReference type="KEGG" id="tgg:A3K92_07320"/>
<reference evidence="1 2" key="1">
    <citation type="submission" date="2016-03" db="EMBL/GenBank/DDBJ databases">
        <title>Complete genome sequence of Thermococcus gorgonarius.</title>
        <authorList>
            <person name="Oger P.M."/>
        </authorList>
    </citation>
    <scope>NUCLEOTIDE SEQUENCE [LARGE SCALE GENOMIC DNA]</scope>
    <source>
        <strain evidence="1 2">W-12</strain>
    </source>
</reference>
<dbReference type="RefSeq" id="WP_088885640.1">
    <property type="nucleotide sequence ID" value="NZ_CP014855.1"/>
</dbReference>